<comment type="caution">
    <text evidence="1">The sequence shown here is derived from an EMBL/GenBank/DDBJ whole genome shotgun (WGS) entry which is preliminary data.</text>
</comment>
<evidence type="ECO:0000313" key="1">
    <source>
        <dbReference type="EMBL" id="TCN72293.1"/>
    </source>
</evidence>
<name>A0A4R2ETA9_9BACT</name>
<protein>
    <submittedName>
        <fullName evidence="1">Uncharacterized protein</fullName>
    </submittedName>
</protein>
<dbReference type="Proteomes" id="UP000294830">
    <property type="component" value="Unassembled WGS sequence"/>
</dbReference>
<dbReference type="EMBL" id="SLWB01000002">
    <property type="protein sequence ID" value="TCN72293.1"/>
    <property type="molecule type" value="Genomic_DNA"/>
</dbReference>
<accession>A0A4R2ETA9</accession>
<evidence type="ECO:0000313" key="2">
    <source>
        <dbReference type="Proteomes" id="UP000294830"/>
    </source>
</evidence>
<dbReference type="AlphaFoldDB" id="A0A4R2ETA9"/>
<keyword evidence="2" id="KW-1185">Reference proteome</keyword>
<proteinExistence type="predicted"/>
<gene>
    <name evidence="1" type="ORF">CLV25_102259</name>
</gene>
<organism evidence="1 2">
    <name type="scientific">Acetobacteroides hydrogenigenes</name>
    <dbReference type="NCBI Taxonomy" id="979970"/>
    <lineage>
        <taxon>Bacteria</taxon>
        <taxon>Pseudomonadati</taxon>
        <taxon>Bacteroidota</taxon>
        <taxon>Bacteroidia</taxon>
        <taxon>Bacteroidales</taxon>
        <taxon>Rikenellaceae</taxon>
        <taxon>Acetobacteroides</taxon>
    </lineage>
</organism>
<sequence>MTNINELMNETNSTLPDISSQAAFLQNFLYNQKP</sequence>
<reference evidence="1 2" key="1">
    <citation type="submission" date="2019-03" db="EMBL/GenBank/DDBJ databases">
        <title>Genomic Encyclopedia of Archaeal and Bacterial Type Strains, Phase II (KMG-II): from individual species to whole genera.</title>
        <authorList>
            <person name="Goeker M."/>
        </authorList>
    </citation>
    <scope>NUCLEOTIDE SEQUENCE [LARGE SCALE GENOMIC DNA]</scope>
    <source>
        <strain evidence="1 2">RL-C</strain>
    </source>
</reference>